<dbReference type="Proteomes" id="UP000298860">
    <property type="component" value="Unassembled WGS sequence"/>
</dbReference>
<feature type="compositionally biased region" description="Basic and acidic residues" evidence="1">
    <location>
        <begin position="1331"/>
        <end position="1343"/>
    </location>
</feature>
<dbReference type="OrthoDB" id="5165923at2"/>
<evidence type="ECO:0000313" key="2">
    <source>
        <dbReference type="EMBL" id="GDY32340.1"/>
    </source>
</evidence>
<feature type="compositionally biased region" description="Low complexity" evidence="1">
    <location>
        <begin position="593"/>
        <end position="627"/>
    </location>
</feature>
<proteinExistence type="predicted"/>
<feature type="compositionally biased region" description="Basic and acidic residues" evidence="1">
    <location>
        <begin position="881"/>
        <end position="902"/>
    </location>
</feature>
<dbReference type="EMBL" id="BJFL01000023">
    <property type="protein sequence ID" value="GDY32340.1"/>
    <property type="molecule type" value="Genomic_DNA"/>
</dbReference>
<name>A0A4D4JBE6_9PSEU</name>
<organism evidence="2 3">
    <name type="scientific">Gandjariella thermophila</name>
    <dbReference type="NCBI Taxonomy" id="1931992"/>
    <lineage>
        <taxon>Bacteria</taxon>
        <taxon>Bacillati</taxon>
        <taxon>Actinomycetota</taxon>
        <taxon>Actinomycetes</taxon>
        <taxon>Pseudonocardiales</taxon>
        <taxon>Pseudonocardiaceae</taxon>
        <taxon>Gandjariella</taxon>
    </lineage>
</organism>
<feature type="compositionally biased region" description="Low complexity" evidence="1">
    <location>
        <begin position="1144"/>
        <end position="1155"/>
    </location>
</feature>
<evidence type="ECO:0000256" key="1">
    <source>
        <dbReference type="SAM" id="MobiDB-lite"/>
    </source>
</evidence>
<feature type="compositionally biased region" description="Low complexity" evidence="1">
    <location>
        <begin position="731"/>
        <end position="757"/>
    </location>
</feature>
<evidence type="ECO:0000313" key="3">
    <source>
        <dbReference type="Proteomes" id="UP000298860"/>
    </source>
</evidence>
<dbReference type="RefSeq" id="WP_137815363.1">
    <property type="nucleotide sequence ID" value="NZ_BJFL01000023.1"/>
</dbReference>
<accession>A0A4D4JBE6</accession>
<feature type="compositionally biased region" description="Polar residues" evidence="1">
    <location>
        <begin position="377"/>
        <end position="386"/>
    </location>
</feature>
<feature type="compositionally biased region" description="Basic residues" evidence="1">
    <location>
        <begin position="1394"/>
        <end position="1404"/>
    </location>
</feature>
<feature type="compositionally biased region" description="Pro residues" evidence="1">
    <location>
        <begin position="903"/>
        <end position="924"/>
    </location>
</feature>
<feature type="compositionally biased region" description="Basic and acidic residues" evidence="1">
    <location>
        <begin position="509"/>
        <end position="524"/>
    </location>
</feature>
<feature type="compositionally biased region" description="Low complexity" evidence="1">
    <location>
        <begin position="647"/>
        <end position="657"/>
    </location>
</feature>
<keyword evidence="3" id="KW-1185">Reference proteome</keyword>
<feature type="compositionally biased region" description="Basic and acidic residues" evidence="1">
    <location>
        <begin position="854"/>
        <end position="870"/>
    </location>
</feature>
<protein>
    <submittedName>
        <fullName evidence="2">Uncharacterized protein</fullName>
    </submittedName>
</protein>
<feature type="compositionally biased region" description="Basic and acidic residues" evidence="1">
    <location>
        <begin position="1180"/>
        <end position="1190"/>
    </location>
</feature>
<comment type="caution">
    <text evidence="2">The sequence shown here is derived from an EMBL/GenBank/DDBJ whole genome shotgun (WGS) entry which is preliminary data.</text>
</comment>
<feature type="region of interest" description="Disordered" evidence="1">
    <location>
        <begin position="373"/>
        <end position="1085"/>
    </location>
</feature>
<feature type="compositionally biased region" description="Polar residues" evidence="1">
    <location>
        <begin position="1518"/>
        <end position="1535"/>
    </location>
</feature>
<feature type="compositionally biased region" description="Basic and acidic residues" evidence="1">
    <location>
        <begin position="808"/>
        <end position="827"/>
    </location>
</feature>
<reference evidence="3" key="1">
    <citation type="submission" date="2019-04" db="EMBL/GenBank/DDBJ databases">
        <title>Draft genome sequence of Pseudonocardiaceae bacterium SL3-2-4.</title>
        <authorList>
            <person name="Ningsih F."/>
            <person name="Yokota A."/>
            <person name="Sakai Y."/>
            <person name="Nanatani K."/>
            <person name="Yabe S."/>
            <person name="Oetari A."/>
            <person name="Sjamsuridzal W."/>
        </authorList>
    </citation>
    <scope>NUCLEOTIDE SEQUENCE [LARGE SCALE GENOMIC DNA]</scope>
    <source>
        <strain evidence="3">SL3-2-4</strain>
    </source>
</reference>
<gene>
    <name evidence="2" type="ORF">GTS_39730</name>
</gene>
<sequence>MAARDEAQADVEVDTLVVSARRLRWRAPELALVLSERAAALAGARRDEAERLRAEALAVSALNRLGRGMQVVDRTVRVLRAAEAAGQPEVGWEVRVELAANAKAARVPMTGFALLRPVLAAEGVPNALRATALMRATECLVGLGRSQPISDALDESDRRYAAAEELDGDTRLLLRGQLHAVIAAHQRRWGDLAGAIAAARDGLALLDQVRDRDTDSGEVLGRLVLELVCALMDSDEVGEASRAAEPMLDRPVRAPFAASAGWLRLALATRVHLPAGRLEVAQALLRDTVDSATRHQLDDLLTEALLAVAHVHETRGELSEALAHLRSAHAAERRQARIMFGVRARLAEGFVANGREVGTAVPDQLAALLRPGDASQPHATATTEPATSLAGAPTSIAEPVVPPWSAEPAEPTGFGAPEDSPGIAAAAEPQLAEPSERSRPTEPAEAAEDAGPRIADVPEPEAAAAVAEWSWTSVESEEASGGDLADGETPPAAPRRTSSLRRIGQGSRGEGRRRTRRPADERGDGLSTAWAQAADRWRLHRLPGTSPSTTSEAGADAPGIGEAAELSALGRISGAGTQQPGSAGEIDEPPAVEPGAVEPGGADPTGAKAAAGESAAADSTADTVTGGATSGMTGGAADRLGDGGLDGVAEAEAAGGEDPPGGRRRADDRGRHPRHGTDRPTGLDVLAAAGVTPIPGTGGRRRAADPEEDTDAGGAAPSAGEDQTAEPPGGPADDPLGAPADTDTGADPAASALLPAPEFHPLSALAAEPDTPHHPGLQDEPADDQDPSGVHGGSGTAPTADRVTGGAQREHGGPAAGEHGRETDRPVPRLVSPVDPEPAMVWCPDAAPLPAFVEDPRWSRAVDRSTEARIPEPGPEPDLPDPDRPEPHRPEPRRPEPEREPSKPPPLPDPLPPEPGPDAIPPVPEPDERPHDPEPPPPEPPQQPDAGPERRTAAGHRAGSEPAAFSDHGAEQPTPAGRWADREPGALADPGSDARAGSPDRRGDGGTGTAAEGAEPGRVRAGTRADTRGGFIGVVELPAERVPTDESDDTPAVADDATGARASGRPRRKSSFRFGDPESRESRRRVNAALAELLAEALVAYETGRRGEAPPEEQPAGDARPDGGWAESGADNPDHRADQVDHLAAWAERATAGEAFSYSTSGYPTSGRRATGHGPTDDDLTGHEPIHEPSPEPGGYSVAPGYAAGDATAHSLPADEPVSDEPGGIGTTGRDPVGAEPGGSGRTGLEFAGRGPMSPEPGRSDLTGLEPAASGLTGPDFAGPDLLADDLAGSDLIGHEPAGHEPAGYRAGGDRTGDGSEPTGYGGTAPQPADTDDRADPGDHTGSEGDEPAQAGRSAAQTGDGRPPSGGRSRRGGEGTVSVADLLEGLGVDTSRAARGRASRAARRRSADGGTDQEAPAGRHATGSGVRDTAAADPAETPRATRGRHSAEYFRSAWQDGGADRARQDGGATGYPGDESAEPGPTDRYGRPRRLTAVSGGRPWEEDTGPIRFGFPEDDGDLSTTDKYSLDQYSVTAEETSFADWSRPVTNPPASRPDGGGWTPASPGLMGHAGDEPGWGPGDAGYSRL</sequence>
<feature type="compositionally biased region" description="Basic and acidic residues" evidence="1">
    <location>
        <begin position="1132"/>
        <end position="1141"/>
    </location>
</feature>
<feature type="compositionally biased region" description="Basic and acidic residues" evidence="1">
    <location>
        <begin position="660"/>
        <end position="678"/>
    </location>
</feature>
<feature type="region of interest" description="Disordered" evidence="1">
    <location>
        <begin position="1102"/>
        <end position="1585"/>
    </location>
</feature>
<feature type="compositionally biased region" description="Low complexity" evidence="1">
    <location>
        <begin position="1278"/>
        <end position="1292"/>
    </location>
</feature>
<feature type="compositionally biased region" description="Basic and acidic residues" evidence="1">
    <location>
        <begin position="1015"/>
        <end position="1027"/>
    </location>
</feature>